<evidence type="ECO:0000313" key="3">
    <source>
        <dbReference type="Proteomes" id="UP000549343"/>
    </source>
</evidence>
<accession>A0A7W7IEX7</accession>
<protein>
    <submittedName>
        <fullName evidence="2">Uncharacterized protein</fullName>
    </submittedName>
</protein>
<proteinExistence type="predicted"/>
<feature type="region of interest" description="Disordered" evidence="1">
    <location>
        <begin position="1"/>
        <end position="32"/>
    </location>
</feature>
<evidence type="ECO:0000256" key="1">
    <source>
        <dbReference type="SAM" id="MobiDB-lite"/>
    </source>
</evidence>
<dbReference type="EMBL" id="JACHMV010000001">
    <property type="protein sequence ID" value="MBB4775869.1"/>
    <property type="molecule type" value="Genomic_DNA"/>
</dbReference>
<dbReference type="AlphaFoldDB" id="A0A7W7IEX7"/>
<comment type="caution">
    <text evidence="2">The sequence shown here is derived from an EMBL/GenBank/DDBJ whole genome shotgun (WGS) entry which is preliminary data.</text>
</comment>
<dbReference type="Proteomes" id="UP000549343">
    <property type="component" value="Unassembled WGS sequence"/>
</dbReference>
<name>A0A7W7IEX7_9ACTN</name>
<reference evidence="2 3" key="1">
    <citation type="submission" date="2020-08" db="EMBL/GenBank/DDBJ databases">
        <title>Sequencing the genomes of 1000 actinobacteria strains.</title>
        <authorList>
            <person name="Klenk H.-P."/>
        </authorList>
    </citation>
    <scope>NUCLEOTIDE SEQUENCE [LARGE SCALE GENOMIC DNA]</scope>
    <source>
        <strain evidence="2 3">DSM 44772</strain>
    </source>
</reference>
<feature type="compositionally biased region" description="Polar residues" evidence="1">
    <location>
        <begin position="22"/>
        <end position="32"/>
    </location>
</feature>
<sequence>MGIKGISKSQVSEMSKVLDARVNSSSSRHSRK</sequence>
<organism evidence="2 3">
    <name type="scientific">Actinomadura livida</name>
    <dbReference type="NCBI Taxonomy" id="79909"/>
    <lineage>
        <taxon>Bacteria</taxon>
        <taxon>Bacillati</taxon>
        <taxon>Actinomycetota</taxon>
        <taxon>Actinomycetes</taxon>
        <taxon>Streptosporangiales</taxon>
        <taxon>Thermomonosporaceae</taxon>
        <taxon>Actinomadura</taxon>
    </lineage>
</organism>
<evidence type="ECO:0000313" key="2">
    <source>
        <dbReference type="EMBL" id="MBB4775869.1"/>
    </source>
</evidence>
<gene>
    <name evidence="2" type="ORF">F4557_004287</name>
</gene>